<dbReference type="Proteomes" id="UP000199170">
    <property type="component" value="Unassembled WGS sequence"/>
</dbReference>
<dbReference type="PROSITE" id="PS51257">
    <property type="entry name" value="PROKAR_LIPOPROTEIN"/>
    <property type="match status" value="1"/>
</dbReference>
<dbReference type="RefSeq" id="WP_089766638.1">
    <property type="nucleotide sequence ID" value="NZ_FNPB01000004.1"/>
</dbReference>
<evidence type="ECO:0000256" key="2">
    <source>
        <dbReference type="SAM" id="Phobius"/>
    </source>
</evidence>
<dbReference type="AlphaFoldDB" id="A0A1H3FMJ0"/>
<organism evidence="3 4">
    <name type="scientific">Halobellus clavatus</name>
    <dbReference type="NCBI Taxonomy" id="660517"/>
    <lineage>
        <taxon>Archaea</taxon>
        <taxon>Methanobacteriati</taxon>
        <taxon>Methanobacteriota</taxon>
        <taxon>Stenosarchaea group</taxon>
        <taxon>Halobacteria</taxon>
        <taxon>Halobacteriales</taxon>
        <taxon>Haloferacaceae</taxon>
        <taxon>Halobellus</taxon>
    </lineage>
</organism>
<proteinExistence type="predicted"/>
<evidence type="ECO:0000313" key="3">
    <source>
        <dbReference type="EMBL" id="SDX92105.1"/>
    </source>
</evidence>
<name>A0A1H3FMJ0_9EURY</name>
<keyword evidence="2" id="KW-1133">Transmembrane helix</keyword>
<protein>
    <submittedName>
        <fullName evidence="3">Uncharacterized protein</fullName>
    </submittedName>
</protein>
<dbReference type="OrthoDB" id="351388at2157"/>
<keyword evidence="2" id="KW-0812">Transmembrane</keyword>
<sequence length="289" mass="30348">MTRDQSGTSSARSEDHASRRAYLLGLVSAACAFGVVKIALGSGLSESESQPRDVNLDVAADQSNAVVGIEVSSPVGQNPRDLLVTVENNTLSSATATISLDDPADGTLFGPGRDTGSSVTFSLPLGASESVEIRSAVNGREKLPFTIAVRSPEFTFEAQRKTTAVRRAVRITSLAQFVSTPEQNSWSVGGLRIRDNDADDDLREVEYEIADSDGTVRATRTDTATGGAHRVDSLMIDPDDPAYDVQSGHPYTLSVRALDADGNYAQTSRTASSADDSAGGESSTAASLE</sequence>
<feature type="transmembrane region" description="Helical" evidence="2">
    <location>
        <begin position="21"/>
        <end position="40"/>
    </location>
</feature>
<gene>
    <name evidence="3" type="ORF">SAMN04487946_10454</name>
</gene>
<evidence type="ECO:0000256" key="1">
    <source>
        <dbReference type="SAM" id="MobiDB-lite"/>
    </source>
</evidence>
<feature type="region of interest" description="Disordered" evidence="1">
    <location>
        <begin position="266"/>
        <end position="289"/>
    </location>
</feature>
<dbReference type="EMBL" id="FNPB01000004">
    <property type="protein sequence ID" value="SDX92105.1"/>
    <property type="molecule type" value="Genomic_DNA"/>
</dbReference>
<reference evidence="4" key="1">
    <citation type="submission" date="2016-10" db="EMBL/GenBank/DDBJ databases">
        <authorList>
            <person name="Varghese N."/>
            <person name="Submissions S."/>
        </authorList>
    </citation>
    <scope>NUCLEOTIDE SEQUENCE [LARGE SCALE GENOMIC DNA]</scope>
    <source>
        <strain evidence="4">CGMCC 1.10118</strain>
    </source>
</reference>
<evidence type="ECO:0000313" key="4">
    <source>
        <dbReference type="Proteomes" id="UP000199170"/>
    </source>
</evidence>
<keyword evidence="2" id="KW-0472">Membrane</keyword>
<accession>A0A1H3FMJ0</accession>
<keyword evidence="4" id="KW-1185">Reference proteome</keyword>